<evidence type="ECO:0000313" key="2">
    <source>
        <dbReference type="EMBL" id="CUM96278.1"/>
    </source>
</evidence>
<dbReference type="Proteomes" id="UP000095495">
    <property type="component" value="Unassembled WGS sequence"/>
</dbReference>
<evidence type="ECO:0000313" key="3">
    <source>
        <dbReference type="Proteomes" id="UP000049979"/>
    </source>
</evidence>
<dbReference type="AlphaFoldDB" id="A0A0M6W8W8"/>
<evidence type="ECO:0000313" key="4">
    <source>
        <dbReference type="Proteomes" id="UP000095495"/>
    </source>
</evidence>
<name>A0A0M6W8W8_9FIRM</name>
<organism evidence="1 3">
    <name type="scientific">Roseburia faecis</name>
    <dbReference type="NCBI Taxonomy" id="301302"/>
    <lineage>
        <taxon>Bacteria</taxon>
        <taxon>Bacillati</taxon>
        <taxon>Bacillota</taxon>
        <taxon>Clostridia</taxon>
        <taxon>Lachnospirales</taxon>
        <taxon>Lachnospiraceae</taxon>
        <taxon>Roseburia</taxon>
    </lineage>
</organism>
<gene>
    <name evidence="2" type="ORF">ERS852420_01809</name>
    <name evidence="1" type="ORF">M72_18891</name>
</gene>
<sequence>MVRKDHYDQIDNSNNQYAKLKILFPTHDFDFVFTPLQIS</sequence>
<dbReference type="EMBL" id="CYXV01000007">
    <property type="protein sequence ID" value="CUM96278.1"/>
    <property type="molecule type" value="Genomic_DNA"/>
</dbReference>
<reference evidence="1" key="1">
    <citation type="submission" date="2015-05" db="EMBL/GenBank/DDBJ databases">
        <authorList>
            <person name="Wang D.B."/>
            <person name="Wang M."/>
        </authorList>
    </citation>
    <scope>NUCLEOTIDE SEQUENCE [LARGE SCALE GENOMIC DNA]</scope>
    <source>
        <strain evidence="1">M72</strain>
    </source>
</reference>
<evidence type="ECO:0000313" key="1">
    <source>
        <dbReference type="EMBL" id="CRL31854.1"/>
    </source>
</evidence>
<reference evidence="3" key="2">
    <citation type="submission" date="2015-05" db="EMBL/GenBank/DDBJ databases">
        <authorList>
            <consortium name="Pathogen Informatics"/>
        </authorList>
    </citation>
    <scope>NUCLEOTIDE SEQUENCE [LARGE SCALE GENOMIC DNA]</scope>
    <source>
        <strain evidence="2 4">2789STDY5608863</strain>
        <strain evidence="3">M72</strain>
    </source>
</reference>
<dbReference type="EMBL" id="CVRR01000003">
    <property type="protein sequence ID" value="CRL31854.1"/>
    <property type="molecule type" value="Genomic_DNA"/>
</dbReference>
<dbReference type="Proteomes" id="UP000049979">
    <property type="component" value="Unassembled WGS sequence"/>
</dbReference>
<protein>
    <submittedName>
        <fullName evidence="1">Uncharacterized protein</fullName>
    </submittedName>
</protein>
<proteinExistence type="predicted"/>
<accession>A0A0M6W8W8</accession>
<keyword evidence="3" id="KW-1185">Reference proteome</keyword>